<dbReference type="Pfam" id="PF00175">
    <property type="entry name" value="NAD_binding_1"/>
    <property type="match status" value="1"/>
</dbReference>
<comment type="subcellular location">
    <subcellularLocation>
        <location evidence="2">Membrane</location>
    </subcellularLocation>
</comment>
<dbReference type="GO" id="GO:0016491">
    <property type="term" value="F:oxidoreductase activity"/>
    <property type="evidence" value="ECO:0007669"/>
    <property type="project" value="UniProtKB-KW"/>
</dbReference>
<dbReference type="PROSITE" id="PS51384">
    <property type="entry name" value="FAD_FR"/>
    <property type="match status" value="1"/>
</dbReference>
<dbReference type="Proteomes" id="UP000469558">
    <property type="component" value="Unassembled WGS sequence"/>
</dbReference>
<dbReference type="InterPro" id="IPR001834">
    <property type="entry name" value="CBR-like"/>
</dbReference>
<protein>
    <submittedName>
        <fullName evidence="10">Putative FAD-binding protein</fullName>
    </submittedName>
</protein>
<dbReference type="InterPro" id="IPR039261">
    <property type="entry name" value="FNR_nucleotide-bd"/>
</dbReference>
<dbReference type="InterPro" id="IPR001433">
    <property type="entry name" value="OxRdtase_FAD/NAD-bd"/>
</dbReference>
<evidence type="ECO:0000256" key="5">
    <source>
        <dbReference type="ARBA" id="ARBA00022827"/>
    </source>
</evidence>
<accession>A0A8T9CCK8</accession>
<feature type="binding site" evidence="8">
    <location>
        <position position="168"/>
    </location>
    <ligand>
        <name>FAD</name>
        <dbReference type="ChEBI" id="CHEBI:57692"/>
    </ligand>
</feature>
<dbReference type="GO" id="GO:0016020">
    <property type="term" value="C:membrane"/>
    <property type="evidence" value="ECO:0007669"/>
    <property type="project" value="UniProtKB-SubCell"/>
</dbReference>
<sequence length="386" mass="43593">MALARPAIRQCLSYFNIGSTRHLEIHSYVHLRSFSLKRLLSTSTSMLQRHTIEPRPRRAVPGSSQWQRIRRPRLGWESAFVLAISCSLMYRLCSYLSDPDPEIFDPPRFTPFTIVSREEVSPTSIVLTLRPGTKDASTKYVDPYKEWWERGTWSVEVKQPQLQIARAYTPLPPREGDQDGDIRFLIRKEHKGEVSGYLHNLPVGGRVELRGPKFEVELGEVTNVVFLAGGTGIAPALQVIHTLLERRKGEALPKIHIVWANRRREDCEGGGLGITSVNGGDAGYVVQELQNLQTKHPENLQVEYIVDEEGNILDRKRISSLLNTRSPVKSDPVRTGIDSRVLFVSGPEGFVSYLAGPKRWEGGTEGQGELGGILERMGRHWKVWKL</sequence>
<evidence type="ECO:0000313" key="10">
    <source>
        <dbReference type="EMBL" id="TVY81590.1"/>
    </source>
</evidence>
<organism evidence="10 11">
    <name type="scientific">Lachnellula suecica</name>
    <dbReference type="NCBI Taxonomy" id="602035"/>
    <lineage>
        <taxon>Eukaryota</taxon>
        <taxon>Fungi</taxon>
        <taxon>Dikarya</taxon>
        <taxon>Ascomycota</taxon>
        <taxon>Pezizomycotina</taxon>
        <taxon>Leotiomycetes</taxon>
        <taxon>Helotiales</taxon>
        <taxon>Lachnaceae</taxon>
        <taxon>Lachnellula</taxon>
    </lineage>
</organism>
<keyword evidence="11" id="KW-1185">Reference proteome</keyword>
<comment type="similarity">
    <text evidence="3">Belongs to the flavoprotein pyridine nucleotide cytochrome reductase family.</text>
</comment>
<evidence type="ECO:0000256" key="8">
    <source>
        <dbReference type="PIRSR" id="PIRSR601834-1"/>
    </source>
</evidence>
<keyword evidence="5 8" id="KW-0274">FAD</keyword>
<dbReference type="InterPro" id="IPR017938">
    <property type="entry name" value="Riboflavin_synthase-like_b-brl"/>
</dbReference>
<evidence type="ECO:0000259" key="9">
    <source>
        <dbReference type="PROSITE" id="PS51384"/>
    </source>
</evidence>
<dbReference type="Pfam" id="PF00970">
    <property type="entry name" value="FAD_binding_6"/>
    <property type="match status" value="1"/>
</dbReference>
<feature type="binding site" evidence="8">
    <location>
        <position position="195"/>
    </location>
    <ligand>
        <name>FAD</name>
        <dbReference type="ChEBI" id="CHEBI:57692"/>
    </ligand>
</feature>
<proteinExistence type="inferred from homology"/>
<feature type="binding site" evidence="8">
    <location>
        <position position="166"/>
    </location>
    <ligand>
        <name>FAD</name>
        <dbReference type="ChEBI" id="CHEBI:57692"/>
    </ligand>
</feature>
<dbReference type="SUPFAM" id="SSF52343">
    <property type="entry name" value="Ferredoxin reductase-like, C-terminal NADP-linked domain"/>
    <property type="match status" value="1"/>
</dbReference>
<evidence type="ECO:0000256" key="1">
    <source>
        <dbReference type="ARBA" id="ARBA00001974"/>
    </source>
</evidence>
<feature type="domain" description="FAD-binding FR-type" evidence="9">
    <location>
        <begin position="107"/>
        <end position="219"/>
    </location>
</feature>
<dbReference type="CDD" id="cd06183">
    <property type="entry name" value="cyt_b5_reduct_like"/>
    <property type="match status" value="1"/>
</dbReference>
<dbReference type="EMBL" id="QGMK01000454">
    <property type="protein sequence ID" value="TVY81590.1"/>
    <property type="molecule type" value="Genomic_DNA"/>
</dbReference>
<dbReference type="AlphaFoldDB" id="A0A8T9CCK8"/>
<evidence type="ECO:0000256" key="2">
    <source>
        <dbReference type="ARBA" id="ARBA00004370"/>
    </source>
</evidence>
<evidence type="ECO:0000256" key="4">
    <source>
        <dbReference type="ARBA" id="ARBA00022630"/>
    </source>
</evidence>
<evidence type="ECO:0000256" key="6">
    <source>
        <dbReference type="ARBA" id="ARBA00023002"/>
    </source>
</evidence>
<feature type="binding site" evidence="8">
    <location>
        <position position="194"/>
    </location>
    <ligand>
        <name>FAD</name>
        <dbReference type="ChEBI" id="CHEBI:57692"/>
    </ligand>
</feature>
<comment type="cofactor">
    <cofactor evidence="1 8">
        <name>FAD</name>
        <dbReference type="ChEBI" id="CHEBI:57692"/>
    </cofactor>
</comment>
<keyword evidence="4 8" id="KW-0285">Flavoprotein</keyword>
<keyword evidence="6" id="KW-0560">Oxidoreductase</keyword>
<dbReference type="SUPFAM" id="SSF63380">
    <property type="entry name" value="Riboflavin synthase domain-like"/>
    <property type="match status" value="1"/>
</dbReference>
<dbReference type="Gene3D" id="2.40.30.10">
    <property type="entry name" value="Translation factors"/>
    <property type="match status" value="1"/>
</dbReference>
<keyword evidence="7" id="KW-0472">Membrane</keyword>
<evidence type="ECO:0000313" key="11">
    <source>
        <dbReference type="Proteomes" id="UP000469558"/>
    </source>
</evidence>
<evidence type="ECO:0000256" key="7">
    <source>
        <dbReference type="ARBA" id="ARBA00023136"/>
    </source>
</evidence>
<dbReference type="InterPro" id="IPR008333">
    <property type="entry name" value="Cbr1-like_FAD-bd_dom"/>
</dbReference>
<name>A0A8T9CCK8_9HELO</name>
<dbReference type="PANTHER" id="PTHR19370">
    <property type="entry name" value="NADH-CYTOCHROME B5 REDUCTASE"/>
    <property type="match status" value="1"/>
</dbReference>
<dbReference type="GO" id="GO:0005739">
    <property type="term" value="C:mitochondrion"/>
    <property type="evidence" value="ECO:0007669"/>
    <property type="project" value="TreeGrafter"/>
</dbReference>
<dbReference type="InterPro" id="IPR017927">
    <property type="entry name" value="FAD-bd_FR_type"/>
</dbReference>
<gene>
    <name evidence="10" type="ORF">LSUE1_G006410</name>
</gene>
<evidence type="ECO:0000256" key="3">
    <source>
        <dbReference type="ARBA" id="ARBA00006105"/>
    </source>
</evidence>
<comment type="caution">
    <text evidence="10">The sequence shown here is derived from an EMBL/GenBank/DDBJ whole genome shotgun (WGS) entry which is preliminary data.</text>
</comment>
<feature type="binding site" evidence="8">
    <location>
        <position position="185"/>
    </location>
    <ligand>
        <name>FAD</name>
        <dbReference type="ChEBI" id="CHEBI:57692"/>
    </ligand>
</feature>
<dbReference type="PRINTS" id="PR00406">
    <property type="entry name" value="CYTB5RDTASE"/>
</dbReference>
<reference evidence="10 11" key="1">
    <citation type="submission" date="2018-05" db="EMBL/GenBank/DDBJ databases">
        <title>Genome sequencing and assembly of the regulated plant pathogen Lachnellula willkommii and related sister species for the development of diagnostic species identification markers.</title>
        <authorList>
            <person name="Giroux E."/>
            <person name="Bilodeau G."/>
        </authorList>
    </citation>
    <scope>NUCLEOTIDE SEQUENCE [LARGE SCALE GENOMIC DNA]</scope>
    <source>
        <strain evidence="10 11">CBS 268.59</strain>
    </source>
</reference>
<dbReference type="PANTHER" id="PTHR19370:SF189">
    <property type="entry name" value="CYTOCHROME C MITOCHONDRIAL IMPORT FACTOR CYC2"/>
    <property type="match status" value="1"/>
</dbReference>
<dbReference type="OrthoDB" id="432685at2759"/>
<dbReference type="Gene3D" id="3.40.50.80">
    <property type="entry name" value="Nucleotide-binding domain of ferredoxin-NADP reductase (FNR) module"/>
    <property type="match status" value="1"/>
</dbReference>